<dbReference type="OrthoDB" id="3190535at2"/>
<feature type="region of interest" description="Disordered" evidence="5">
    <location>
        <begin position="1"/>
        <end position="27"/>
    </location>
</feature>
<protein>
    <submittedName>
        <fullName evidence="7">TetR family transcriptional regulator</fullName>
    </submittedName>
</protein>
<dbReference type="InterPro" id="IPR009057">
    <property type="entry name" value="Homeodomain-like_sf"/>
</dbReference>
<dbReference type="GO" id="GO:0000976">
    <property type="term" value="F:transcription cis-regulatory region binding"/>
    <property type="evidence" value="ECO:0007669"/>
    <property type="project" value="TreeGrafter"/>
</dbReference>
<dbReference type="AlphaFoldDB" id="A0A9Q9MIY0"/>
<dbReference type="InterPro" id="IPR001647">
    <property type="entry name" value="HTH_TetR"/>
</dbReference>
<dbReference type="EMBL" id="CP073767">
    <property type="protein sequence ID" value="UWZ58404.1"/>
    <property type="molecule type" value="Genomic_DNA"/>
</dbReference>
<organism evidence="7 8">
    <name type="scientific">Dactylosporangium aurantiacum</name>
    <dbReference type="NCBI Taxonomy" id="35754"/>
    <lineage>
        <taxon>Bacteria</taxon>
        <taxon>Bacillati</taxon>
        <taxon>Actinomycetota</taxon>
        <taxon>Actinomycetes</taxon>
        <taxon>Micromonosporales</taxon>
        <taxon>Micromonosporaceae</taxon>
        <taxon>Dactylosporangium</taxon>
    </lineage>
</organism>
<evidence type="ECO:0000313" key="7">
    <source>
        <dbReference type="EMBL" id="UWZ58404.1"/>
    </source>
</evidence>
<dbReference type="RefSeq" id="WP_081971618.1">
    <property type="nucleotide sequence ID" value="NZ_CP073767.1"/>
</dbReference>
<dbReference type="Pfam" id="PF00440">
    <property type="entry name" value="TetR_N"/>
    <property type="match status" value="1"/>
</dbReference>
<dbReference type="Gene3D" id="1.10.10.60">
    <property type="entry name" value="Homeodomain-like"/>
    <property type="match status" value="1"/>
</dbReference>
<dbReference type="Pfam" id="PF17932">
    <property type="entry name" value="TetR_C_24"/>
    <property type="match status" value="1"/>
</dbReference>
<dbReference type="PRINTS" id="PR00455">
    <property type="entry name" value="HTHTETR"/>
</dbReference>
<keyword evidence="2 4" id="KW-0238">DNA-binding</keyword>
<evidence type="ECO:0000256" key="2">
    <source>
        <dbReference type="ARBA" id="ARBA00023125"/>
    </source>
</evidence>
<proteinExistence type="predicted"/>
<evidence type="ECO:0000256" key="4">
    <source>
        <dbReference type="PROSITE-ProRule" id="PRU00335"/>
    </source>
</evidence>
<dbReference type="GO" id="GO:0003700">
    <property type="term" value="F:DNA-binding transcription factor activity"/>
    <property type="evidence" value="ECO:0007669"/>
    <property type="project" value="TreeGrafter"/>
</dbReference>
<keyword evidence="3" id="KW-0804">Transcription</keyword>
<keyword evidence="8" id="KW-1185">Reference proteome</keyword>
<keyword evidence="1" id="KW-0805">Transcription regulation</keyword>
<feature type="domain" description="HTH tetR-type" evidence="6">
    <location>
        <begin position="26"/>
        <end position="86"/>
    </location>
</feature>
<evidence type="ECO:0000256" key="3">
    <source>
        <dbReference type="ARBA" id="ARBA00023163"/>
    </source>
</evidence>
<evidence type="ECO:0000256" key="1">
    <source>
        <dbReference type="ARBA" id="ARBA00023015"/>
    </source>
</evidence>
<sequence>MTTTGRAETGAEQGADQRPGRGRPPRYRRDELLERVVEVFNERGYEATSMEDLARATGLNKSSFYHHFSGKEELLGLGVGRALDALAAVLAEPAARHGAAADRLEHVVRRTAEVLLAELPYVTLLLRVRGNTKVEREALRRRRDLDTQVAAMVRAAAEAGEIRPDVDPRLATRLMFGMVNSITEWYRPGVRPSSRTDVVNAVVAIAMHGLAVKG</sequence>
<evidence type="ECO:0000313" key="8">
    <source>
        <dbReference type="Proteomes" id="UP001058003"/>
    </source>
</evidence>
<dbReference type="InterPro" id="IPR050109">
    <property type="entry name" value="HTH-type_TetR-like_transc_reg"/>
</dbReference>
<accession>A0A9Q9MIY0</accession>
<feature type="DNA-binding region" description="H-T-H motif" evidence="4">
    <location>
        <begin position="49"/>
        <end position="68"/>
    </location>
</feature>
<reference evidence="7" key="1">
    <citation type="submission" date="2021-04" db="EMBL/GenBank/DDBJ databases">
        <title>Dactylosporangium aurantiacum NRRL B-8018 full assembly.</title>
        <authorList>
            <person name="Hartkoorn R.C."/>
            <person name="Beaudoing E."/>
            <person name="Hot D."/>
        </authorList>
    </citation>
    <scope>NUCLEOTIDE SEQUENCE</scope>
    <source>
        <strain evidence="7">NRRL B-8018</strain>
    </source>
</reference>
<dbReference type="SUPFAM" id="SSF48498">
    <property type="entry name" value="Tetracyclin repressor-like, C-terminal domain"/>
    <property type="match status" value="1"/>
</dbReference>
<dbReference type="InterPro" id="IPR041490">
    <property type="entry name" value="KstR2_TetR_C"/>
</dbReference>
<dbReference type="SUPFAM" id="SSF46689">
    <property type="entry name" value="Homeodomain-like"/>
    <property type="match status" value="1"/>
</dbReference>
<dbReference type="Proteomes" id="UP001058003">
    <property type="component" value="Chromosome"/>
</dbReference>
<dbReference type="PROSITE" id="PS50977">
    <property type="entry name" value="HTH_TETR_2"/>
    <property type="match status" value="1"/>
</dbReference>
<dbReference type="PANTHER" id="PTHR30055">
    <property type="entry name" value="HTH-TYPE TRANSCRIPTIONAL REGULATOR RUTR"/>
    <property type="match status" value="1"/>
</dbReference>
<gene>
    <name evidence="7" type="ORF">Daura_20810</name>
</gene>
<dbReference type="PANTHER" id="PTHR30055:SF234">
    <property type="entry name" value="HTH-TYPE TRANSCRIPTIONAL REGULATOR BETI"/>
    <property type="match status" value="1"/>
</dbReference>
<evidence type="ECO:0000259" key="6">
    <source>
        <dbReference type="PROSITE" id="PS50977"/>
    </source>
</evidence>
<name>A0A9Q9MIY0_9ACTN</name>
<dbReference type="KEGG" id="daur:Daura_20810"/>
<dbReference type="InterPro" id="IPR036271">
    <property type="entry name" value="Tet_transcr_reg_TetR-rel_C_sf"/>
</dbReference>
<evidence type="ECO:0000256" key="5">
    <source>
        <dbReference type="SAM" id="MobiDB-lite"/>
    </source>
</evidence>
<dbReference type="Gene3D" id="1.10.357.10">
    <property type="entry name" value="Tetracycline Repressor, domain 2"/>
    <property type="match status" value="1"/>
</dbReference>